<gene>
    <name evidence="2" type="ORF">B6U56_09120</name>
</gene>
<feature type="domain" description="IrrE N-terminal-like" evidence="1">
    <location>
        <begin position="22"/>
        <end position="101"/>
    </location>
</feature>
<name>A0A1V9R8K1_9LACO</name>
<protein>
    <recommendedName>
        <fullName evidence="1">IrrE N-terminal-like domain-containing protein</fullName>
    </recommendedName>
</protein>
<evidence type="ECO:0000259" key="1">
    <source>
        <dbReference type="Pfam" id="PF06114"/>
    </source>
</evidence>
<evidence type="ECO:0000313" key="2">
    <source>
        <dbReference type="EMBL" id="OQQ89313.1"/>
    </source>
</evidence>
<dbReference type="AlphaFoldDB" id="A0A1V9R8K1"/>
<sequence length="131" mass="15526">MNRMVHTIGNENNTYNPFIIAKNKDIEIKYIDFGIENYGQLIRIEDSNIILLSQLIKGMKKSFFIVAHELGHYVLKHKNQVSDARVRDEFEANFFATELCFEFYREQHNKKATQPRQLLEYGMPMEMAMFI</sequence>
<comment type="caution">
    <text evidence="2">The sequence shown here is derived from an EMBL/GenBank/DDBJ whole genome shotgun (WGS) entry which is preliminary data.</text>
</comment>
<accession>A0A1V9R8K1</accession>
<reference evidence="2 3" key="1">
    <citation type="submission" date="2017-03" db="EMBL/GenBank/DDBJ databases">
        <title>Phylogenomics and comparative genomics of Lactobacillus salivarius, a mammalian gut commensal.</title>
        <authorList>
            <person name="Harris H.M."/>
        </authorList>
    </citation>
    <scope>NUCLEOTIDE SEQUENCE [LARGE SCALE GENOMIC DNA]</scope>
    <source>
        <strain evidence="2 3">JCM 1047</strain>
    </source>
</reference>
<dbReference type="EMBL" id="NBEF01000033">
    <property type="protein sequence ID" value="OQQ89313.1"/>
    <property type="molecule type" value="Genomic_DNA"/>
</dbReference>
<proteinExistence type="predicted"/>
<dbReference type="Pfam" id="PF06114">
    <property type="entry name" value="Peptidase_M78"/>
    <property type="match status" value="1"/>
</dbReference>
<dbReference type="InterPro" id="IPR010359">
    <property type="entry name" value="IrrE_HExxH"/>
</dbReference>
<organism evidence="2 3">
    <name type="scientific">Ligilactobacillus salivarius</name>
    <dbReference type="NCBI Taxonomy" id="1624"/>
    <lineage>
        <taxon>Bacteria</taxon>
        <taxon>Bacillati</taxon>
        <taxon>Bacillota</taxon>
        <taxon>Bacilli</taxon>
        <taxon>Lactobacillales</taxon>
        <taxon>Lactobacillaceae</taxon>
        <taxon>Ligilactobacillus</taxon>
    </lineage>
</organism>
<evidence type="ECO:0000313" key="3">
    <source>
        <dbReference type="Proteomes" id="UP000192575"/>
    </source>
</evidence>
<dbReference type="Proteomes" id="UP000192575">
    <property type="component" value="Unassembled WGS sequence"/>
</dbReference>
<dbReference type="Gene3D" id="1.10.10.2910">
    <property type="match status" value="1"/>
</dbReference>